<dbReference type="Proteomes" id="UP001156641">
    <property type="component" value="Unassembled WGS sequence"/>
</dbReference>
<name>A0ABQ6A9D0_9PROT</name>
<organism evidence="1 2">
    <name type="scientific">Acidocella aquatica</name>
    <dbReference type="NCBI Taxonomy" id="1922313"/>
    <lineage>
        <taxon>Bacteria</taxon>
        <taxon>Pseudomonadati</taxon>
        <taxon>Pseudomonadota</taxon>
        <taxon>Alphaproteobacteria</taxon>
        <taxon>Acetobacterales</taxon>
        <taxon>Acidocellaceae</taxon>
        <taxon>Acidocella</taxon>
    </lineage>
</organism>
<reference evidence="2" key="1">
    <citation type="journal article" date="2019" name="Int. J. Syst. Evol. Microbiol.">
        <title>The Global Catalogue of Microorganisms (GCM) 10K type strain sequencing project: providing services to taxonomists for standard genome sequencing and annotation.</title>
        <authorList>
            <consortium name="The Broad Institute Genomics Platform"/>
            <consortium name="The Broad Institute Genome Sequencing Center for Infectious Disease"/>
            <person name="Wu L."/>
            <person name="Ma J."/>
        </authorList>
    </citation>
    <scope>NUCLEOTIDE SEQUENCE [LARGE SCALE GENOMIC DNA]</scope>
    <source>
        <strain evidence="2">NBRC 112502</strain>
    </source>
</reference>
<gene>
    <name evidence="1" type="ORF">GCM10010909_28940</name>
</gene>
<evidence type="ECO:0000313" key="2">
    <source>
        <dbReference type="Proteomes" id="UP001156641"/>
    </source>
</evidence>
<accession>A0ABQ6A9D0</accession>
<proteinExistence type="predicted"/>
<protein>
    <submittedName>
        <fullName evidence="1">Uncharacterized protein</fullName>
    </submittedName>
</protein>
<comment type="caution">
    <text evidence="1">The sequence shown here is derived from an EMBL/GenBank/DDBJ whole genome shotgun (WGS) entry which is preliminary data.</text>
</comment>
<dbReference type="EMBL" id="BSOS01000081">
    <property type="protein sequence ID" value="GLR68213.1"/>
    <property type="molecule type" value="Genomic_DNA"/>
</dbReference>
<sequence length="147" mass="16387">MPRSVRRWGSSSCPCQSPPRWWCGQGADAGHGAQEIDQGSKGAVTRLHFPIHAFDSRRHLLIDLDDRLVQGVLLTKVELEHKAIVVRQRSRVYAWENRVIATLDPSFVSFPAAQGMVNAIWSEMELLYPPKVESLPKQAKATVATAT</sequence>
<evidence type="ECO:0000313" key="1">
    <source>
        <dbReference type="EMBL" id="GLR68213.1"/>
    </source>
</evidence>
<dbReference type="RefSeq" id="WP_284259059.1">
    <property type="nucleotide sequence ID" value="NZ_BSOS01000081.1"/>
</dbReference>
<keyword evidence="2" id="KW-1185">Reference proteome</keyword>